<dbReference type="InterPro" id="IPR053521">
    <property type="entry name" value="McjB-like"/>
</dbReference>
<dbReference type="RefSeq" id="WP_203217392.1">
    <property type="nucleotide sequence ID" value="NZ_CP046172.1"/>
</dbReference>
<evidence type="ECO:0000313" key="3">
    <source>
        <dbReference type="Proteomes" id="UP000503540"/>
    </source>
</evidence>
<sequence>MSYVLPEAPAYTGFGGKIIMALALTSARILSKQSPNRLRALLGRVVATAPPASYEQAALARNQILTFSPRCRAHNACLPRSIAVLLVCRARGVRPTLCIGVVAAPPFRAHAWIEADGEIVGEPVDSRYYRKLFTVPKTLN</sequence>
<accession>A0A6G9YMJ5</accession>
<reference evidence="2 3" key="1">
    <citation type="journal article" date="2019" name="ACS Chem. Biol.">
        <title>Identification and Mobilization of a Cryptic Antibiotic Biosynthesis Gene Locus from a Human-Pathogenic Nocardia Isolate.</title>
        <authorList>
            <person name="Herisse M."/>
            <person name="Ishida K."/>
            <person name="Porter J.L."/>
            <person name="Howden B."/>
            <person name="Hertweck C."/>
            <person name="Stinear T.P."/>
            <person name="Pidot S.J."/>
        </authorList>
    </citation>
    <scope>NUCLEOTIDE SEQUENCE [LARGE SCALE GENOMIC DNA]</scope>
    <source>
        <strain evidence="2 3">AUSMDU00012717</strain>
    </source>
</reference>
<feature type="domain" description="Microcin J25-processing protein McjB C-terminal" evidence="1">
    <location>
        <begin position="21"/>
        <end position="134"/>
    </location>
</feature>
<dbReference type="InterPro" id="IPR032708">
    <property type="entry name" value="McjB_C"/>
</dbReference>
<name>A0A6G9YMJ5_9NOCA</name>
<dbReference type="Pfam" id="PF13471">
    <property type="entry name" value="Transglut_core3"/>
    <property type="match status" value="1"/>
</dbReference>
<keyword evidence="3" id="KW-1185">Reference proteome</keyword>
<evidence type="ECO:0000313" key="2">
    <source>
        <dbReference type="EMBL" id="QIS14143.1"/>
    </source>
</evidence>
<protein>
    <submittedName>
        <fullName evidence="2">Lasso peptide biosynthesis B2 protein</fullName>
    </submittedName>
</protein>
<proteinExistence type="predicted"/>
<dbReference type="Proteomes" id="UP000503540">
    <property type="component" value="Chromosome"/>
</dbReference>
<dbReference type="KEGG" id="nah:F5544_31510"/>
<gene>
    <name evidence="2" type="ORF">F5544_31510</name>
</gene>
<dbReference type="NCBIfam" id="NF033537">
    <property type="entry name" value="lasso_biosyn_B2"/>
    <property type="match status" value="1"/>
</dbReference>
<dbReference type="AlphaFoldDB" id="A0A6G9YMJ5"/>
<organism evidence="2 3">
    <name type="scientific">Nocardia arthritidis</name>
    <dbReference type="NCBI Taxonomy" id="228602"/>
    <lineage>
        <taxon>Bacteria</taxon>
        <taxon>Bacillati</taxon>
        <taxon>Actinomycetota</taxon>
        <taxon>Actinomycetes</taxon>
        <taxon>Mycobacteriales</taxon>
        <taxon>Nocardiaceae</taxon>
        <taxon>Nocardia</taxon>
    </lineage>
</organism>
<evidence type="ECO:0000259" key="1">
    <source>
        <dbReference type="Pfam" id="PF13471"/>
    </source>
</evidence>
<dbReference type="EMBL" id="CP046172">
    <property type="protein sequence ID" value="QIS14143.1"/>
    <property type="molecule type" value="Genomic_DNA"/>
</dbReference>